<dbReference type="InterPro" id="IPR000215">
    <property type="entry name" value="Serpin_fam"/>
</dbReference>
<keyword evidence="3" id="KW-0722">Serine protease inhibitor</keyword>
<dbReference type="InterPro" id="IPR042178">
    <property type="entry name" value="Serpin_sf_1"/>
</dbReference>
<evidence type="ECO:0000256" key="4">
    <source>
        <dbReference type="RuleBase" id="RU000411"/>
    </source>
</evidence>
<evidence type="ECO:0000313" key="7">
    <source>
        <dbReference type="Proteomes" id="UP001162164"/>
    </source>
</evidence>
<keyword evidence="7" id="KW-1185">Reference proteome</keyword>
<dbReference type="PANTHER" id="PTHR11461:SF211">
    <property type="entry name" value="GH10112P-RELATED"/>
    <property type="match status" value="1"/>
</dbReference>
<dbReference type="PANTHER" id="PTHR11461">
    <property type="entry name" value="SERINE PROTEASE INHIBITOR, SERPIN"/>
    <property type="match status" value="1"/>
</dbReference>
<dbReference type="PROSITE" id="PS00284">
    <property type="entry name" value="SERPIN"/>
    <property type="match status" value="1"/>
</dbReference>
<dbReference type="Gene3D" id="2.10.310.10">
    <property type="entry name" value="Serpins superfamily"/>
    <property type="match status" value="1"/>
</dbReference>
<dbReference type="CDD" id="cd00172">
    <property type="entry name" value="serpin"/>
    <property type="match status" value="1"/>
</dbReference>
<keyword evidence="2" id="KW-0646">Protease inhibitor</keyword>
<dbReference type="Gene3D" id="6.20.40.10">
    <property type="match status" value="1"/>
</dbReference>
<dbReference type="InterPro" id="IPR023795">
    <property type="entry name" value="Serpin_CS"/>
</dbReference>
<comment type="caution">
    <text evidence="6">The sequence shown here is derived from an EMBL/GenBank/DDBJ whole genome shotgun (WGS) entry which is preliminary data.</text>
</comment>
<dbReference type="Pfam" id="PF00079">
    <property type="entry name" value="Serpin"/>
    <property type="match status" value="1"/>
</dbReference>
<dbReference type="SMART" id="SM00093">
    <property type="entry name" value="SERPIN"/>
    <property type="match status" value="1"/>
</dbReference>
<organism evidence="6 7">
    <name type="scientific">Molorchus minor</name>
    <dbReference type="NCBI Taxonomy" id="1323400"/>
    <lineage>
        <taxon>Eukaryota</taxon>
        <taxon>Metazoa</taxon>
        <taxon>Ecdysozoa</taxon>
        <taxon>Arthropoda</taxon>
        <taxon>Hexapoda</taxon>
        <taxon>Insecta</taxon>
        <taxon>Pterygota</taxon>
        <taxon>Neoptera</taxon>
        <taxon>Endopterygota</taxon>
        <taxon>Coleoptera</taxon>
        <taxon>Polyphaga</taxon>
        <taxon>Cucujiformia</taxon>
        <taxon>Chrysomeloidea</taxon>
        <taxon>Cerambycidae</taxon>
        <taxon>Lamiinae</taxon>
        <taxon>Monochamini</taxon>
        <taxon>Molorchus</taxon>
    </lineage>
</organism>
<dbReference type="EMBL" id="JAPWTJ010001712">
    <property type="protein sequence ID" value="KAJ8969843.1"/>
    <property type="molecule type" value="Genomic_DNA"/>
</dbReference>
<protein>
    <recommendedName>
        <fullName evidence="5">Serpin domain-containing protein</fullName>
    </recommendedName>
</protein>
<dbReference type="Proteomes" id="UP001162164">
    <property type="component" value="Unassembled WGS sequence"/>
</dbReference>
<evidence type="ECO:0000259" key="5">
    <source>
        <dbReference type="SMART" id="SM00093"/>
    </source>
</evidence>
<dbReference type="InterPro" id="IPR036186">
    <property type="entry name" value="Serpin_sf"/>
</dbReference>
<accession>A0ABQ9IZF5</accession>
<dbReference type="Gene3D" id="3.30.497.10">
    <property type="entry name" value="Antithrombin, subunit I, domain 2"/>
    <property type="match status" value="1"/>
</dbReference>
<feature type="domain" description="Serpin" evidence="5">
    <location>
        <begin position="27"/>
        <end position="424"/>
    </location>
</feature>
<evidence type="ECO:0000313" key="6">
    <source>
        <dbReference type="EMBL" id="KAJ8969843.1"/>
    </source>
</evidence>
<evidence type="ECO:0000256" key="3">
    <source>
        <dbReference type="ARBA" id="ARBA00022900"/>
    </source>
</evidence>
<sequence>MAFCFEDDTELLEFPVRLEATRTPKPNNLSQLRCIPISATVIVAQLLLGAEGEFKEQLHQLLSLPGQQQVYNVQYYNKIKNETGVLFYAPFHLHLSSLLKKLQRRKVGERFTLNQSNALFYNQNITLNEYFKRHLKGFYDSEIAPLDFNEDTASIINNWSSSHTNGLIPNILSSSPAPSTSGIFLNSIYFLAEWETPFSNELNRNDTFHINENDTVTVTYMHGMLLDVPYIETNDYKLVCLPYKNNELGMYIILPKPGNPDKYNINKFSDDLNAGDVLSNMLKAEVNDVVMKIPKLSLSNTLRLLQPLQKYTQFKKEHVEQKADTNVIDIIEDNVDDFKNFTSPKLTDIFLTNAAEDEGLRVSDIVQQMVFSINEKGTEAAAVTAGIVDYMGGSKPVVLNRPFVFFILHKATRAVLFWGTIVDPSKN</sequence>
<evidence type="ECO:0000256" key="1">
    <source>
        <dbReference type="ARBA" id="ARBA00009500"/>
    </source>
</evidence>
<reference evidence="6" key="1">
    <citation type="journal article" date="2023" name="Insect Mol. Biol.">
        <title>Genome sequencing provides insights into the evolution of gene families encoding plant cell wall-degrading enzymes in longhorned beetles.</title>
        <authorList>
            <person name="Shin N.R."/>
            <person name="Okamura Y."/>
            <person name="Kirsch R."/>
            <person name="Pauchet Y."/>
        </authorList>
    </citation>
    <scope>NUCLEOTIDE SEQUENCE</scope>
    <source>
        <strain evidence="6">MMC_N1</strain>
    </source>
</reference>
<comment type="similarity">
    <text evidence="1 4">Belongs to the serpin family.</text>
</comment>
<gene>
    <name evidence="6" type="ORF">NQ317_017463</name>
</gene>
<dbReference type="SUPFAM" id="SSF56574">
    <property type="entry name" value="Serpins"/>
    <property type="match status" value="1"/>
</dbReference>
<dbReference type="Gene3D" id="2.30.39.10">
    <property type="entry name" value="Alpha-1-antitrypsin, domain 1"/>
    <property type="match status" value="1"/>
</dbReference>
<dbReference type="InterPro" id="IPR042185">
    <property type="entry name" value="Serpin_sf_2"/>
</dbReference>
<evidence type="ECO:0000256" key="2">
    <source>
        <dbReference type="ARBA" id="ARBA00022690"/>
    </source>
</evidence>
<dbReference type="InterPro" id="IPR023796">
    <property type="entry name" value="Serpin_dom"/>
</dbReference>
<name>A0ABQ9IZF5_9CUCU</name>
<proteinExistence type="inferred from homology"/>